<evidence type="ECO:0000259" key="8">
    <source>
        <dbReference type="PROSITE" id="PS50112"/>
    </source>
</evidence>
<dbReference type="PANTHER" id="PTHR24422:SF27">
    <property type="entry name" value="PROTEIN-GLUTAMATE O-METHYLTRANSFERASE"/>
    <property type="match status" value="1"/>
</dbReference>
<sequence length="980" mass="109628">MDKSTAVHGPFSPDTMTDFAYPCVDRLLPIVGIGASAGGLEALEQFFSHVPDNMGIAFVVIQHLDPNHKGMMVELLQRITAMTVVEAQNRMKIKPDCIYVNPPNKELSILHGTLYLLDPVAPRGLRLPIDAFFRSLAEDRRDQSIGILLSGMGSDGTLGLRAIKEKSGLVLVQDPSDAKYDSMPRSVIAAGLADIIGTAAELPAHIINYLQHPHRDALAGSGQLLEDSALSSLSALEKIAALLRVRTGNDFSLYKKSTLYRRIERRMALHQLDHIATYVRYLRENPQEQDLLFKELLIGVTGFFRNPAVWDTLKTDAIPALIANYPDGKTIRAWVSACSTGEEAYTLAISFMEAIEQVKPRAHYPLQIFATDLDADAIAHARQGFYAAHSVADVSPERLARYFNAENNGYRIKNEIGETIIFAPQNIITDPPFTRLDIISCRNLLIYFSADLQEKLLPLFHYALNPQGLLLLGSAESTGNFGYLFTPVKAKVRLYRRIDNPLPKPEVNFPHKQFTAVPASRQAVDDGSLPVNLQQLMDQLLLAHYAPAAVLVNAEGDILYFSGHTGKYLEPSAGKANLNIHAMAREGLRQALTGSIRLALQQLTAVHLDGLQITGESSTHTVNVSVQAIEQVQALRGKVIIVFTDVATVRTRKRSTKLPQPEALQQAQLEIQTLRDEIQFLQEELKASHEEIQFAHQEILISKEEMQSVNEEMLTVNAELQAKLDALQWVNNDMQNLLNSTEIATVFLNNKLHLRRFTAHTSQIFRLLPQDEGRPLSDITTDLDYPLLQQDATEVLRTLVVSDKQIQTHDGRWFDVRIMPYRTMDNVIDGVVITFVDISLAKNLELALNEHAIVAVTNRKGEITYVNDKFCAVSQYSREELLGQDHRIINSGHHSKEFMHDLWRTIGHGHTWKGEVRNRAKDGSLYWVDTTIVPFLDAKGKPYQYVAIRTVITHHKQKTGSVRQENADAENNSICGIYLQ</sequence>
<evidence type="ECO:0000259" key="9">
    <source>
        <dbReference type="PROSITE" id="PS50113"/>
    </source>
</evidence>
<dbReference type="SUPFAM" id="SSF52738">
    <property type="entry name" value="Methylesterase CheB, C-terminal domain"/>
    <property type="match status" value="1"/>
</dbReference>
<feature type="active site" evidence="6">
    <location>
        <position position="63"/>
    </location>
</feature>
<gene>
    <name evidence="12" type="ORF">PSU93_01780</name>
</gene>
<feature type="domain" description="PAC" evidence="9">
    <location>
        <begin position="912"/>
        <end position="964"/>
    </location>
</feature>
<dbReference type="Pfam" id="PF08447">
    <property type="entry name" value="PAS_3"/>
    <property type="match status" value="1"/>
</dbReference>
<dbReference type="CDD" id="cd00130">
    <property type="entry name" value="PAS"/>
    <property type="match status" value="1"/>
</dbReference>
<accession>A0AA43Q544</accession>
<dbReference type="PANTHER" id="PTHR24422">
    <property type="entry name" value="CHEMOTAXIS PROTEIN METHYLTRANSFERASE"/>
    <property type="match status" value="1"/>
</dbReference>
<dbReference type="Pfam" id="PF01339">
    <property type="entry name" value="CheB_methylest"/>
    <property type="match status" value="1"/>
</dbReference>
<feature type="domain" description="PAS" evidence="8">
    <location>
        <begin position="854"/>
        <end position="884"/>
    </location>
</feature>
<dbReference type="Gene3D" id="1.10.155.10">
    <property type="entry name" value="Chemotaxis receptor methyltransferase CheR, N-terminal domain"/>
    <property type="match status" value="1"/>
</dbReference>
<organism evidence="12 13">
    <name type="scientific">Candidatus Methylobacter titanis</name>
    <dbReference type="NCBI Taxonomy" id="3053457"/>
    <lineage>
        <taxon>Bacteria</taxon>
        <taxon>Pseudomonadati</taxon>
        <taxon>Pseudomonadota</taxon>
        <taxon>Gammaproteobacteria</taxon>
        <taxon>Methylococcales</taxon>
        <taxon>Methylococcaceae</taxon>
        <taxon>Methylobacter</taxon>
    </lineage>
</organism>
<dbReference type="EMBL" id="JAQSDF010000003">
    <property type="protein sequence ID" value="MDI1229861.1"/>
    <property type="molecule type" value="Genomic_DNA"/>
</dbReference>
<evidence type="ECO:0000256" key="7">
    <source>
        <dbReference type="SAM" id="Coils"/>
    </source>
</evidence>
<evidence type="ECO:0000259" key="11">
    <source>
        <dbReference type="PROSITE" id="PS50123"/>
    </source>
</evidence>
<keyword evidence="4" id="KW-0808">Transferase</keyword>
<evidence type="ECO:0000256" key="1">
    <source>
        <dbReference type="ARBA" id="ARBA00001541"/>
    </source>
</evidence>
<dbReference type="InterPro" id="IPR022641">
    <property type="entry name" value="CheR_N"/>
</dbReference>
<dbReference type="SUPFAM" id="SSF55785">
    <property type="entry name" value="PYP-like sensor domain (PAS domain)"/>
    <property type="match status" value="2"/>
</dbReference>
<dbReference type="SMART" id="SM00091">
    <property type="entry name" value="PAS"/>
    <property type="match status" value="3"/>
</dbReference>
<feature type="coiled-coil region" evidence="7">
    <location>
        <begin position="664"/>
        <end position="737"/>
    </location>
</feature>
<dbReference type="Pfam" id="PF03705">
    <property type="entry name" value="CheR_N"/>
    <property type="match status" value="1"/>
</dbReference>
<name>A0AA43Q544_9GAMM</name>
<dbReference type="GO" id="GO:0000156">
    <property type="term" value="F:phosphorelay response regulator activity"/>
    <property type="evidence" value="ECO:0007669"/>
    <property type="project" value="InterPro"/>
</dbReference>
<dbReference type="InterPro" id="IPR000014">
    <property type="entry name" value="PAS"/>
</dbReference>
<dbReference type="GO" id="GO:0008984">
    <property type="term" value="F:protein-glutamate methylesterase activity"/>
    <property type="evidence" value="ECO:0007669"/>
    <property type="project" value="InterPro"/>
</dbReference>
<dbReference type="PRINTS" id="PR00996">
    <property type="entry name" value="CHERMTFRASE"/>
</dbReference>
<dbReference type="InterPro" id="IPR035909">
    <property type="entry name" value="CheB_C"/>
</dbReference>
<keyword evidence="5" id="KW-0949">S-adenosyl-L-methionine</keyword>
<protein>
    <recommendedName>
        <fullName evidence="2">protein-glutamate O-methyltransferase</fullName>
        <ecNumber evidence="2">2.1.1.80</ecNumber>
    </recommendedName>
</protein>
<keyword evidence="7" id="KW-0175">Coiled coil</keyword>
<dbReference type="InterPro" id="IPR036804">
    <property type="entry name" value="CheR_N_sf"/>
</dbReference>
<keyword evidence="6" id="KW-0378">Hydrolase</keyword>
<dbReference type="InterPro" id="IPR022642">
    <property type="entry name" value="CheR_C"/>
</dbReference>
<dbReference type="InterPro" id="IPR000673">
    <property type="entry name" value="Sig_transdc_resp-reg_Me-estase"/>
</dbReference>
<dbReference type="PROSITE" id="PS50123">
    <property type="entry name" value="CHER"/>
    <property type="match status" value="1"/>
</dbReference>
<comment type="catalytic activity">
    <reaction evidence="1">
        <text>L-glutamyl-[protein] + S-adenosyl-L-methionine = [protein]-L-glutamate 5-O-methyl ester + S-adenosyl-L-homocysteine</text>
        <dbReference type="Rhea" id="RHEA:24452"/>
        <dbReference type="Rhea" id="RHEA-COMP:10208"/>
        <dbReference type="Rhea" id="RHEA-COMP:10311"/>
        <dbReference type="ChEBI" id="CHEBI:29973"/>
        <dbReference type="ChEBI" id="CHEBI:57856"/>
        <dbReference type="ChEBI" id="CHEBI:59789"/>
        <dbReference type="ChEBI" id="CHEBI:82795"/>
        <dbReference type="EC" id="2.1.1.80"/>
    </reaction>
</comment>
<dbReference type="InterPro" id="IPR013655">
    <property type="entry name" value="PAS_fold_3"/>
</dbReference>
<dbReference type="Gene3D" id="3.40.50.180">
    <property type="entry name" value="Methylesterase CheB, C-terminal domain"/>
    <property type="match status" value="1"/>
</dbReference>
<evidence type="ECO:0000256" key="4">
    <source>
        <dbReference type="ARBA" id="ARBA00022679"/>
    </source>
</evidence>
<proteinExistence type="predicted"/>
<dbReference type="NCBIfam" id="TIGR00229">
    <property type="entry name" value="sensory_box"/>
    <property type="match status" value="1"/>
</dbReference>
<dbReference type="PROSITE" id="PS50122">
    <property type="entry name" value="CHEB"/>
    <property type="match status" value="1"/>
</dbReference>
<evidence type="ECO:0000256" key="2">
    <source>
        <dbReference type="ARBA" id="ARBA00012534"/>
    </source>
</evidence>
<keyword evidence="6" id="KW-0145">Chemotaxis</keyword>
<feature type="domain" description="CheR-type methyltransferase" evidence="11">
    <location>
        <begin position="224"/>
        <end position="477"/>
    </location>
</feature>
<keyword evidence="13" id="KW-1185">Reference proteome</keyword>
<dbReference type="Gene3D" id="3.30.450.20">
    <property type="entry name" value="PAS domain"/>
    <property type="match status" value="2"/>
</dbReference>
<dbReference type="SUPFAM" id="SSF53335">
    <property type="entry name" value="S-adenosyl-L-methionine-dependent methyltransferases"/>
    <property type="match status" value="1"/>
</dbReference>
<reference evidence="12" key="1">
    <citation type="submission" date="2023-01" db="EMBL/GenBank/DDBJ databases">
        <title>Biogeochemical cycle of methane in antarctic sediments.</title>
        <authorList>
            <person name="Roldan D.M."/>
            <person name="Menes R.J."/>
        </authorList>
    </citation>
    <scope>NUCLEOTIDE SEQUENCE [LARGE SCALE GENOMIC DNA]</scope>
    <source>
        <strain evidence="12">K-2018 MAG008</strain>
    </source>
</reference>
<evidence type="ECO:0000256" key="6">
    <source>
        <dbReference type="PROSITE-ProRule" id="PRU00050"/>
    </source>
</evidence>
<dbReference type="SMART" id="SM00138">
    <property type="entry name" value="MeTrc"/>
    <property type="match status" value="1"/>
</dbReference>
<dbReference type="Proteomes" id="UP001160519">
    <property type="component" value="Unassembled WGS sequence"/>
</dbReference>
<evidence type="ECO:0000313" key="12">
    <source>
        <dbReference type="EMBL" id="MDI1229861.1"/>
    </source>
</evidence>
<dbReference type="InterPro" id="IPR029063">
    <property type="entry name" value="SAM-dependent_MTases_sf"/>
</dbReference>
<dbReference type="Pfam" id="PF01739">
    <property type="entry name" value="CheR"/>
    <property type="match status" value="1"/>
</dbReference>
<dbReference type="GO" id="GO:0005737">
    <property type="term" value="C:cytoplasm"/>
    <property type="evidence" value="ECO:0007669"/>
    <property type="project" value="InterPro"/>
</dbReference>
<dbReference type="InterPro" id="IPR000780">
    <property type="entry name" value="CheR_MeTrfase"/>
</dbReference>
<dbReference type="PROSITE" id="PS50112">
    <property type="entry name" value="PAS"/>
    <property type="match status" value="1"/>
</dbReference>
<dbReference type="GO" id="GO:0008983">
    <property type="term" value="F:protein-glutamate O-methyltransferase activity"/>
    <property type="evidence" value="ECO:0007669"/>
    <property type="project" value="UniProtKB-EC"/>
</dbReference>
<feature type="domain" description="CheB-type methylesterase" evidence="10">
    <location>
        <begin position="27"/>
        <end position="213"/>
    </location>
</feature>
<feature type="active site" evidence="6">
    <location>
        <position position="155"/>
    </location>
</feature>
<dbReference type="Gene3D" id="3.40.50.150">
    <property type="entry name" value="Vaccinia Virus protein VP39"/>
    <property type="match status" value="1"/>
</dbReference>
<evidence type="ECO:0000256" key="5">
    <source>
        <dbReference type="ARBA" id="ARBA00022691"/>
    </source>
</evidence>
<dbReference type="AlphaFoldDB" id="A0AA43Q544"/>
<dbReference type="GO" id="GO:0006935">
    <property type="term" value="P:chemotaxis"/>
    <property type="evidence" value="ECO:0007669"/>
    <property type="project" value="UniProtKB-UniRule"/>
</dbReference>
<dbReference type="InterPro" id="IPR001610">
    <property type="entry name" value="PAC"/>
</dbReference>
<dbReference type="CDD" id="cd16434">
    <property type="entry name" value="CheB-CheR_fusion"/>
    <property type="match status" value="1"/>
</dbReference>
<feature type="active site" evidence="6">
    <location>
        <position position="36"/>
    </location>
</feature>
<dbReference type="GO" id="GO:0032259">
    <property type="term" value="P:methylation"/>
    <property type="evidence" value="ECO:0007669"/>
    <property type="project" value="UniProtKB-KW"/>
</dbReference>
<dbReference type="SUPFAM" id="SSF47757">
    <property type="entry name" value="Chemotaxis receptor methyltransferase CheR, N-terminal domain"/>
    <property type="match status" value="1"/>
</dbReference>
<evidence type="ECO:0000256" key="3">
    <source>
        <dbReference type="ARBA" id="ARBA00022603"/>
    </source>
</evidence>
<keyword evidence="3" id="KW-0489">Methyltransferase</keyword>
<dbReference type="PROSITE" id="PS50113">
    <property type="entry name" value="PAC"/>
    <property type="match status" value="1"/>
</dbReference>
<evidence type="ECO:0000259" key="10">
    <source>
        <dbReference type="PROSITE" id="PS50122"/>
    </source>
</evidence>
<dbReference type="InterPro" id="IPR000700">
    <property type="entry name" value="PAS-assoc_C"/>
</dbReference>
<dbReference type="SMART" id="SM00086">
    <property type="entry name" value="PAC"/>
    <property type="match status" value="2"/>
</dbReference>
<evidence type="ECO:0000313" key="13">
    <source>
        <dbReference type="Proteomes" id="UP001160519"/>
    </source>
</evidence>
<dbReference type="InterPro" id="IPR035965">
    <property type="entry name" value="PAS-like_dom_sf"/>
</dbReference>
<dbReference type="InterPro" id="IPR050903">
    <property type="entry name" value="Bact_Chemotaxis_MeTrfase"/>
</dbReference>
<comment type="caution">
    <text evidence="12">The sequence shown here is derived from an EMBL/GenBank/DDBJ whole genome shotgun (WGS) entry which is preliminary data.</text>
</comment>
<dbReference type="EC" id="2.1.1.80" evidence="2"/>
<dbReference type="Pfam" id="PF13596">
    <property type="entry name" value="PAS_10"/>
    <property type="match status" value="1"/>
</dbReference>